<gene>
    <name evidence="1" type="ORF">ATJ78_0446</name>
</gene>
<dbReference type="GO" id="GO:0005829">
    <property type="term" value="C:cytosol"/>
    <property type="evidence" value="ECO:0007669"/>
    <property type="project" value="TreeGrafter"/>
</dbReference>
<dbReference type="InterPro" id="IPR023214">
    <property type="entry name" value="HAD_sf"/>
</dbReference>
<dbReference type="Gene3D" id="1.10.150.240">
    <property type="entry name" value="Putative phosphatase, domain 2"/>
    <property type="match status" value="1"/>
</dbReference>
<dbReference type="Proteomes" id="UP000221369">
    <property type="component" value="Unassembled WGS sequence"/>
</dbReference>
<dbReference type="SFLD" id="SFLDS00003">
    <property type="entry name" value="Haloacid_Dehalogenase"/>
    <property type="match status" value="1"/>
</dbReference>
<dbReference type="InterPro" id="IPR041492">
    <property type="entry name" value="HAD_2"/>
</dbReference>
<dbReference type="InterPro" id="IPR050155">
    <property type="entry name" value="HAD-like_hydrolase_sf"/>
</dbReference>
<dbReference type="Pfam" id="PF13419">
    <property type="entry name" value="HAD_2"/>
    <property type="match status" value="1"/>
</dbReference>
<dbReference type="InterPro" id="IPR036412">
    <property type="entry name" value="HAD-like_sf"/>
</dbReference>
<sequence>MLTPNYYYYYTASTTPLSPTIESTMNTSSGPWSCVLFDLDGTLTDSAPGIVDRIDRTLKQLGRPAADRDDLFSWVGPPMLESLEQYGFTPNEAIEALDVYRSISEAEGPWSGSSVYAGIPDLLSRVKAAGIPLAVASSKPEYQVAKVIEHFGLKPHFEILCGASADETISAKADVIAEALRRLHHRGIDLSNTLYVGDRIHDVEGATAHGLPVIIVDWGYGTAAEAQGSLAHVATISELEKHLLG</sequence>
<dbReference type="InterPro" id="IPR023198">
    <property type="entry name" value="PGP-like_dom2"/>
</dbReference>
<proteinExistence type="predicted"/>
<dbReference type="SFLD" id="SFLDG01129">
    <property type="entry name" value="C1.5:_HAD__Beta-PGM__Phosphata"/>
    <property type="match status" value="1"/>
</dbReference>
<dbReference type="PANTHER" id="PTHR43434:SF20">
    <property type="entry name" value="5'-NUCLEOTIDASE"/>
    <property type="match status" value="1"/>
</dbReference>
<accession>A0A2A9DUG7</accession>
<protein>
    <submittedName>
        <fullName evidence="1">Phosphoglycolate phosphatase</fullName>
    </submittedName>
</protein>
<dbReference type="GO" id="GO:0004713">
    <property type="term" value="F:protein tyrosine kinase activity"/>
    <property type="evidence" value="ECO:0007669"/>
    <property type="project" value="TreeGrafter"/>
</dbReference>
<name>A0A2A9DUG7_9MICO</name>
<evidence type="ECO:0000313" key="2">
    <source>
        <dbReference type="Proteomes" id="UP000221369"/>
    </source>
</evidence>
<dbReference type="SUPFAM" id="SSF56784">
    <property type="entry name" value="HAD-like"/>
    <property type="match status" value="1"/>
</dbReference>
<dbReference type="Gene3D" id="3.40.50.1000">
    <property type="entry name" value="HAD superfamily/HAD-like"/>
    <property type="match status" value="1"/>
</dbReference>
<organism evidence="1 2">
    <name type="scientific">Paramicrobacterium agarici</name>
    <dbReference type="NCBI Taxonomy" id="630514"/>
    <lineage>
        <taxon>Bacteria</taxon>
        <taxon>Bacillati</taxon>
        <taxon>Actinomycetota</taxon>
        <taxon>Actinomycetes</taxon>
        <taxon>Micrococcales</taxon>
        <taxon>Microbacteriaceae</taxon>
        <taxon>Paramicrobacterium</taxon>
    </lineage>
</organism>
<reference evidence="1 2" key="1">
    <citation type="submission" date="2017-10" db="EMBL/GenBank/DDBJ databases">
        <title>Sequencing the genomes of 1000 actinobacteria strains.</title>
        <authorList>
            <person name="Klenk H.-P."/>
        </authorList>
    </citation>
    <scope>NUCLEOTIDE SEQUENCE [LARGE SCALE GENOMIC DNA]</scope>
    <source>
        <strain evidence="1 2">DSM 21798</strain>
    </source>
</reference>
<dbReference type="PANTHER" id="PTHR43434">
    <property type="entry name" value="PHOSPHOGLYCOLATE PHOSPHATASE"/>
    <property type="match status" value="1"/>
</dbReference>
<keyword evidence="2" id="KW-1185">Reference proteome</keyword>
<dbReference type="AlphaFoldDB" id="A0A2A9DUG7"/>
<evidence type="ECO:0000313" key="1">
    <source>
        <dbReference type="EMBL" id="PFG29539.1"/>
    </source>
</evidence>
<comment type="caution">
    <text evidence="1">The sequence shown here is derived from an EMBL/GenBank/DDBJ whole genome shotgun (WGS) entry which is preliminary data.</text>
</comment>
<dbReference type="EMBL" id="PDJE01000001">
    <property type="protein sequence ID" value="PFG29539.1"/>
    <property type="molecule type" value="Genomic_DNA"/>
</dbReference>